<name>A0ABS2WSU6_9BACT</name>
<accession>A0ABS2WSU6</accession>
<keyword evidence="1" id="KW-0812">Transmembrane</keyword>
<proteinExistence type="predicted"/>
<keyword evidence="1" id="KW-0472">Membrane</keyword>
<reference evidence="2" key="2">
    <citation type="submission" date="2021-02" db="EMBL/GenBank/DDBJ databases">
        <authorList>
            <person name="Merkel A.Y."/>
        </authorList>
    </citation>
    <scope>NUCLEOTIDE SEQUENCE</scope>
    <source>
        <strain evidence="2">T05b</strain>
    </source>
</reference>
<dbReference type="EMBL" id="JAFHKK010000016">
    <property type="protein sequence ID" value="MBN2964737.1"/>
    <property type="molecule type" value="Genomic_DNA"/>
</dbReference>
<keyword evidence="3" id="KW-1185">Reference proteome</keyword>
<evidence type="ECO:0000256" key="1">
    <source>
        <dbReference type="SAM" id="Phobius"/>
    </source>
</evidence>
<dbReference type="RefSeq" id="WP_205459288.1">
    <property type="nucleotide sequence ID" value="NZ_JAFHKK010000016.1"/>
</dbReference>
<evidence type="ECO:0000313" key="3">
    <source>
        <dbReference type="Proteomes" id="UP000703590"/>
    </source>
</evidence>
<comment type="caution">
    <text evidence="2">The sequence shown here is derived from an EMBL/GenBank/DDBJ whole genome shotgun (WGS) entry which is preliminary data.</text>
</comment>
<organism evidence="2 3">
    <name type="scientific">Sulfurospirillum tamanense</name>
    <dbReference type="NCBI Taxonomy" id="2813362"/>
    <lineage>
        <taxon>Bacteria</taxon>
        <taxon>Pseudomonadati</taxon>
        <taxon>Campylobacterota</taxon>
        <taxon>Epsilonproteobacteria</taxon>
        <taxon>Campylobacterales</taxon>
        <taxon>Sulfurospirillaceae</taxon>
        <taxon>Sulfurospirillum</taxon>
    </lineage>
</organism>
<dbReference type="Proteomes" id="UP000703590">
    <property type="component" value="Unassembled WGS sequence"/>
</dbReference>
<evidence type="ECO:0000313" key="2">
    <source>
        <dbReference type="EMBL" id="MBN2964737.1"/>
    </source>
</evidence>
<keyword evidence="1" id="KW-1133">Transmembrane helix</keyword>
<gene>
    <name evidence="2" type="ORF">JWV37_08085</name>
</gene>
<feature type="transmembrane region" description="Helical" evidence="1">
    <location>
        <begin position="6"/>
        <end position="21"/>
    </location>
</feature>
<sequence length="98" mass="11422">METVGVIGIIGVLIVASWLLLKPGAAPKSKREKQAQIKASYLLFLDQKLSPFKDDRERFMNEKAKLLKRFSKELRHNLFFDEEEVRALLRELAYFEPN</sequence>
<protein>
    <submittedName>
        <fullName evidence="2">Uncharacterized protein</fullName>
    </submittedName>
</protein>
<reference evidence="2" key="1">
    <citation type="submission" date="2021-02" db="EMBL/GenBank/DDBJ databases">
        <title>Sulfurospirillum tamanensis sp. nov.</title>
        <authorList>
            <person name="Frolova A."/>
            <person name="Merkel A."/>
            <person name="Slobodkin A."/>
        </authorList>
    </citation>
    <scope>NUCLEOTIDE SEQUENCE</scope>
    <source>
        <strain evidence="2">T05b</strain>
    </source>
</reference>